<dbReference type="Gene3D" id="1.20.58.220">
    <property type="entry name" value="Phosphate transport system protein phou homolog 2, domain 2"/>
    <property type="match status" value="1"/>
</dbReference>
<keyword evidence="5 8" id="KW-0963">Cytoplasm</keyword>
<comment type="function">
    <text evidence="7 8">Plays a role in the regulation of phosphate uptake.</text>
</comment>
<keyword evidence="11" id="KW-1185">Reference proteome</keyword>
<keyword evidence="6 8" id="KW-0592">Phosphate transport</keyword>
<keyword evidence="4 8" id="KW-0813">Transport</keyword>
<dbReference type="GO" id="GO:0006817">
    <property type="term" value="P:phosphate ion transport"/>
    <property type="evidence" value="ECO:0007669"/>
    <property type="project" value="UniProtKB-KW"/>
</dbReference>
<dbReference type="AlphaFoldDB" id="A0A437M9H3"/>
<dbReference type="RefSeq" id="WP_127743372.1">
    <property type="nucleotide sequence ID" value="NZ_SACN01000001.1"/>
</dbReference>
<dbReference type="GO" id="GO:0045936">
    <property type="term" value="P:negative regulation of phosphate metabolic process"/>
    <property type="evidence" value="ECO:0007669"/>
    <property type="project" value="InterPro"/>
</dbReference>
<evidence type="ECO:0000256" key="6">
    <source>
        <dbReference type="ARBA" id="ARBA00022592"/>
    </source>
</evidence>
<protein>
    <recommendedName>
        <fullName evidence="8">Phosphate-specific transport system accessory protein PhoU</fullName>
    </recommendedName>
</protein>
<accession>A0A437M9H3</accession>
<evidence type="ECO:0000256" key="8">
    <source>
        <dbReference type="PIRNR" id="PIRNR003107"/>
    </source>
</evidence>
<organism evidence="10 11">
    <name type="scientific">Sphingomonas crocodyli</name>
    <dbReference type="NCBI Taxonomy" id="1979270"/>
    <lineage>
        <taxon>Bacteria</taxon>
        <taxon>Pseudomonadati</taxon>
        <taxon>Pseudomonadota</taxon>
        <taxon>Alphaproteobacteria</taxon>
        <taxon>Sphingomonadales</taxon>
        <taxon>Sphingomonadaceae</taxon>
        <taxon>Sphingomonas</taxon>
    </lineage>
</organism>
<comment type="similarity">
    <text evidence="2 8">Belongs to the PhoU family.</text>
</comment>
<evidence type="ECO:0000313" key="10">
    <source>
        <dbReference type="EMBL" id="RVT94154.1"/>
    </source>
</evidence>
<dbReference type="GO" id="GO:0030643">
    <property type="term" value="P:intracellular phosphate ion homeostasis"/>
    <property type="evidence" value="ECO:0007669"/>
    <property type="project" value="InterPro"/>
</dbReference>
<proteinExistence type="inferred from homology"/>
<dbReference type="InterPro" id="IPR028366">
    <property type="entry name" value="PhoU"/>
</dbReference>
<dbReference type="PANTHER" id="PTHR42930:SF3">
    <property type="entry name" value="PHOSPHATE-SPECIFIC TRANSPORT SYSTEM ACCESSORY PROTEIN PHOU"/>
    <property type="match status" value="1"/>
</dbReference>
<evidence type="ECO:0000256" key="7">
    <source>
        <dbReference type="ARBA" id="ARBA00056181"/>
    </source>
</evidence>
<comment type="subcellular location">
    <subcellularLocation>
        <location evidence="1 8">Cytoplasm</location>
    </subcellularLocation>
</comment>
<dbReference type="InterPro" id="IPR026022">
    <property type="entry name" value="PhoU_dom"/>
</dbReference>
<feature type="domain" description="PhoU" evidence="9">
    <location>
        <begin position="23"/>
        <end position="111"/>
    </location>
</feature>
<dbReference type="Proteomes" id="UP000282971">
    <property type="component" value="Unassembled WGS sequence"/>
</dbReference>
<comment type="subunit">
    <text evidence="3 8">Homodimer.</text>
</comment>
<dbReference type="PIRSF" id="PIRSF003107">
    <property type="entry name" value="PhoU"/>
    <property type="match status" value="1"/>
</dbReference>
<dbReference type="Pfam" id="PF01895">
    <property type="entry name" value="PhoU"/>
    <property type="match status" value="2"/>
</dbReference>
<dbReference type="PANTHER" id="PTHR42930">
    <property type="entry name" value="PHOSPHATE-SPECIFIC TRANSPORT SYSTEM ACCESSORY PROTEIN PHOU"/>
    <property type="match status" value="1"/>
</dbReference>
<dbReference type="FunFam" id="1.20.58.220:FF:000004">
    <property type="entry name" value="Phosphate-specific transport system accessory protein PhoU"/>
    <property type="match status" value="1"/>
</dbReference>
<sequence>MATTTGHTVKAFDEDLSELRGLVSEMGGRAEAAITDALAALQHRDLDGAARVVEGDRKIDELEAEIERRVVRLIALRAPMADDLRDVLAALKIAAVVERMGDYAKNIAKRVPVLQDARGMEPMSVLPSMGRVVAGMVRDVLDAFVTRDAEAAIAVIERDREVDDFYNSLFRTLLTYMMENSHNITASTHLMFIAKNLERIGDHATNVAEMVYFAATGKTMAERTKGEDPLAGDAQ</sequence>
<dbReference type="OrthoDB" id="9814256at2"/>
<evidence type="ECO:0000313" key="11">
    <source>
        <dbReference type="Proteomes" id="UP000282971"/>
    </source>
</evidence>
<dbReference type="SUPFAM" id="SSF109755">
    <property type="entry name" value="PhoU-like"/>
    <property type="match status" value="1"/>
</dbReference>
<gene>
    <name evidence="10" type="primary">phoU</name>
    <name evidence="10" type="ORF">EOD43_09965</name>
</gene>
<evidence type="ECO:0000256" key="4">
    <source>
        <dbReference type="ARBA" id="ARBA00022448"/>
    </source>
</evidence>
<evidence type="ECO:0000259" key="9">
    <source>
        <dbReference type="Pfam" id="PF01895"/>
    </source>
</evidence>
<dbReference type="NCBIfam" id="TIGR02135">
    <property type="entry name" value="phoU_full"/>
    <property type="match status" value="1"/>
</dbReference>
<evidence type="ECO:0000256" key="2">
    <source>
        <dbReference type="ARBA" id="ARBA00008107"/>
    </source>
</evidence>
<dbReference type="InterPro" id="IPR038078">
    <property type="entry name" value="PhoU-like_sf"/>
</dbReference>
<evidence type="ECO:0000256" key="3">
    <source>
        <dbReference type="ARBA" id="ARBA00011738"/>
    </source>
</evidence>
<feature type="domain" description="PhoU" evidence="9">
    <location>
        <begin position="127"/>
        <end position="211"/>
    </location>
</feature>
<name>A0A437M9H3_9SPHN</name>
<evidence type="ECO:0000256" key="5">
    <source>
        <dbReference type="ARBA" id="ARBA00022490"/>
    </source>
</evidence>
<evidence type="ECO:0000256" key="1">
    <source>
        <dbReference type="ARBA" id="ARBA00004496"/>
    </source>
</evidence>
<dbReference type="EMBL" id="SACN01000001">
    <property type="protein sequence ID" value="RVT94154.1"/>
    <property type="molecule type" value="Genomic_DNA"/>
</dbReference>
<dbReference type="GO" id="GO:0005737">
    <property type="term" value="C:cytoplasm"/>
    <property type="evidence" value="ECO:0007669"/>
    <property type="project" value="UniProtKB-SubCell"/>
</dbReference>
<comment type="caution">
    <text evidence="10">The sequence shown here is derived from an EMBL/GenBank/DDBJ whole genome shotgun (WGS) entry which is preliminary data.</text>
</comment>
<reference evidence="10 11" key="1">
    <citation type="submission" date="2019-01" db="EMBL/GenBank/DDBJ databases">
        <authorList>
            <person name="Chen W.-M."/>
        </authorList>
    </citation>
    <scope>NUCLEOTIDE SEQUENCE [LARGE SCALE GENOMIC DNA]</scope>
    <source>
        <strain evidence="10 11">CCP-7</strain>
    </source>
</reference>